<keyword evidence="2" id="KW-1185">Reference proteome</keyword>
<evidence type="ECO:0000313" key="1">
    <source>
        <dbReference type="EMBL" id="MED6210684.1"/>
    </source>
</evidence>
<reference evidence="1 2" key="1">
    <citation type="journal article" date="2023" name="Plants (Basel)">
        <title>Bridging the Gap: Combining Genomics and Transcriptomics Approaches to Understand Stylosanthes scabra, an Orphan Legume from the Brazilian Caatinga.</title>
        <authorList>
            <person name="Ferreira-Neto J.R.C."/>
            <person name="da Silva M.D."/>
            <person name="Binneck E."/>
            <person name="de Melo N.F."/>
            <person name="da Silva R.H."/>
            <person name="de Melo A.L.T.M."/>
            <person name="Pandolfi V."/>
            <person name="Bustamante F.O."/>
            <person name="Brasileiro-Vidal A.C."/>
            <person name="Benko-Iseppon A.M."/>
        </authorList>
    </citation>
    <scope>NUCLEOTIDE SEQUENCE [LARGE SCALE GENOMIC DNA]</scope>
    <source>
        <tissue evidence="1">Leaves</tissue>
    </source>
</reference>
<name>A0ABU6YL23_9FABA</name>
<dbReference type="Proteomes" id="UP001341840">
    <property type="component" value="Unassembled WGS sequence"/>
</dbReference>
<dbReference type="EMBL" id="JASCZI010242333">
    <property type="protein sequence ID" value="MED6210684.1"/>
    <property type="molecule type" value="Genomic_DNA"/>
</dbReference>
<gene>
    <name evidence="1" type="ORF">PIB30_066445</name>
</gene>
<sequence length="87" mass="9978">MNSKVFKVDNRLGDSSNRFISLQRRDLCQDFRESILILPESILVPSTGISDEGQGRILSTWNGRIRVFCENEFGLLEERLVHPGHYA</sequence>
<proteinExistence type="predicted"/>
<accession>A0ABU6YL23</accession>
<protein>
    <submittedName>
        <fullName evidence="1">Uncharacterized protein</fullName>
    </submittedName>
</protein>
<organism evidence="1 2">
    <name type="scientific">Stylosanthes scabra</name>
    <dbReference type="NCBI Taxonomy" id="79078"/>
    <lineage>
        <taxon>Eukaryota</taxon>
        <taxon>Viridiplantae</taxon>
        <taxon>Streptophyta</taxon>
        <taxon>Embryophyta</taxon>
        <taxon>Tracheophyta</taxon>
        <taxon>Spermatophyta</taxon>
        <taxon>Magnoliopsida</taxon>
        <taxon>eudicotyledons</taxon>
        <taxon>Gunneridae</taxon>
        <taxon>Pentapetalae</taxon>
        <taxon>rosids</taxon>
        <taxon>fabids</taxon>
        <taxon>Fabales</taxon>
        <taxon>Fabaceae</taxon>
        <taxon>Papilionoideae</taxon>
        <taxon>50 kb inversion clade</taxon>
        <taxon>dalbergioids sensu lato</taxon>
        <taxon>Dalbergieae</taxon>
        <taxon>Pterocarpus clade</taxon>
        <taxon>Stylosanthes</taxon>
    </lineage>
</organism>
<evidence type="ECO:0000313" key="2">
    <source>
        <dbReference type="Proteomes" id="UP001341840"/>
    </source>
</evidence>
<comment type="caution">
    <text evidence="1">The sequence shown here is derived from an EMBL/GenBank/DDBJ whole genome shotgun (WGS) entry which is preliminary data.</text>
</comment>